<dbReference type="EMBL" id="GG662587">
    <property type="protein sequence ID" value="EAR85222.2"/>
    <property type="molecule type" value="Genomic_DNA"/>
</dbReference>
<dbReference type="PANTHER" id="PTHR44305">
    <property type="entry name" value="SI:DKEY-192D15.2-RELATED"/>
    <property type="match status" value="1"/>
</dbReference>
<dbReference type="KEGG" id="tet:TTHERM_00486730"/>
<sequence length="570" mass="65649">MGASKSKDQQDQTAELDFSIDIENLQFVKQVEDARYGKCKIFKSDKFDHLIALVRKILQRDSEVELKSIQDTAHSLNNLNHDSVVKLLRFKTSKKSELCSSYWNIDLFYEYISNDLESDMQRRKKEEVFYDESELWHIIVSTIAALAYLRSRGYEHGDIKPSSILLSDQGRIKLLPSPIVSSGNLNNYMQAFMGMRKAKYLSPVLMKSLELQSQRPQHNCTKSDIFSLGLVILEAALLMEQDDIYDFVNFDINQQVLNSKIEFVQEKYSIQLAQFIQQMLIFDELERPDVDILFAYIEELCRQGIQMADRIFSLGLKDRQPTYNYTHENEDEQYINQQFNEMQNSNSNDYESVKKNANNNFFTPVKENGYDDQVKDYQSDQKQAVIYRQEIVRRSKWTLEENPENNLYLGSTSAQINQNYDPNTNLNKLYTFSDAGNSMSKQITFGSQTNGNYKTTQTLLDQYTPSASYDPIFQTSLQKNNDYNINQYSSIKVPDYNPSLGSGAAGISSVGTVPSAYVPMLVKDYNYTSTPYTNPITPINNGTSLYQTSYNQNINNLDSINKIISKYSQV</sequence>
<dbReference type="SMART" id="SM00220">
    <property type="entry name" value="S_TKc"/>
    <property type="match status" value="1"/>
</dbReference>
<reference evidence="3" key="1">
    <citation type="journal article" date="2006" name="PLoS Biol.">
        <title>Macronuclear genome sequence of the ciliate Tetrahymena thermophila, a model eukaryote.</title>
        <authorList>
            <person name="Eisen J.A."/>
            <person name="Coyne R.S."/>
            <person name="Wu M."/>
            <person name="Wu D."/>
            <person name="Thiagarajan M."/>
            <person name="Wortman J.R."/>
            <person name="Badger J.H."/>
            <person name="Ren Q."/>
            <person name="Amedeo P."/>
            <person name="Jones K.M."/>
            <person name="Tallon L.J."/>
            <person name="Delcher A.L."/>
            <person name="Salzberg S.L."/>
            <person name="Silva J.C."/>
            <person name="Haas B.J."/>
            <person name="Majoros W.H."/>
            <person name="Farzad M."/>
            <person name="Carlton J.M."/>
            <person name="Smith R.K. Jr."/>
            <person name="Garg J."/>
            <person name="Pearlman R.E."/>
            <person name="Karrer K.M."/>
            <person name="Sun L."/>
            <person name="Manning G."/>
            <person name="Elde N.C."/>
            <person name="Turkewitz A.P."/>
            <person name="Asai D.J."/>
            <person name="Wilkes D.E."/>
            <person name="Wang Y."/>
            <person name="Cai H."/>
            <person name="Collins K."/>
            <person name="Stewart B.A."/>
            <person name="Lee S.R."/>
            <person name="Wilamowska K."/>
            <person name="Weinberg Z."/>
            <person name="Ruzzo W.L."/>
            <person name="Wloga D."/>
            <person name="Gaertig J."/>
            <person name="Frankel J."/>
            <person name="Tsao C.-C."/>
            <person name="Gorovsky M.A."/>
            <person name="Keeling P.J."/>
            <person name="Waller R.F."/>
            <person name="Patron N.J."/>
            <person name="Cherry J.M."/>
            <person name="Stover N.A."/>
            <person name="Krieger C.J."/>
            <person name="del Toro C."/>
            <person name="Ryder H.F."/>
            <person name="Williamson S.C."/>
            <person name="Barbeau R.A."/>
            <person name="Hamilton E.P."/>
            <person name="Orias E."/>
        </authorList>
    </citation>
    <scope>NUCLEOTIDE SEQUENCE [LARGE SCALE GENOMIC DNA]</scope>
    <source>
        <strain evidence="3">SB210</strain>
    </source>
</reference>
<accession>I7LTG9</accession>
<keyword evidence="2" id="KW-0808">Transferase</keyword>
<dbReference type="InterPro" id="IPR011009">
    <property type="entry name" value="Kinase-like_dom_sf"/>
</dbReference>
<dbReference type="Gene3D" id="1.10.510.10">
    <property type="entry name" value="Transferase(Phosphotransferase) domain 1"/>
    <property type="match status" value="1"/>
</dbReference>
<proteinExistence type="predicted"/>
<dbReference type="Gene3D" id="3.30.200.20">
    <property type="entry name" value="Phosphorylase Kinase, domain 1"/>
    <property type="match status" value="1"/>
</dbReference>
<name>I7LTG9_TETTS</name>
<dbReference type="Proteomes" id="UP000009168">
    <property type="component" value="Unassembled WGS sequence"/>
</dbReference>
<dbReference type="AlphaFoldDB" id="I7LTG9"/>
<protein>
    <submittedName>
        <fullName evidence="2">Kinase domain protein</fullName>
    </submittedName>
</protein>
<feature type="domain" description="Protein kinase" evidence="1">
    <location>
        <begin position="25"/>
        <end position="300"/>
    </location>
</feature>
<evidence type="ECO:0000313" key="2">
    <source>
        <dbReference type="EMBL" id="EAR85222.2"/>
    </source>
</evidence>
<dbReference type="Pfam" id="PF00069">
    <property type="entry name" value="Pkinase"/>
    <property type="match status" value="1"/>
</dbReference>
<dbReference type="InterPro" id="IPR000719">
    <property type="entry name" value="Prot_kinase_dom"/>
</dbReference>
<dbReference type="OrthoDB" id="296488at2759"/>
<evidence type="ECO:0000259" key="1">
    <source>
        <dbReference type="PROSITE" id="PS50011"/>
    </source>
</evidence>
<dbReference type="RefSeq" id="XP_001032885.2">
    <property type="nucleotide sequence ID" value="XM_001032885.2"/>
</dbReference>
<evidence type="ECO:0000313" key="3">
    <source>
        <dbReference type="Proteomes" id="UP000009168"/>
    </source>
</evidence>
<keyword evidence="3" id="KW-1185">Reference proteome</keyword>
<dbReference type="PANTHER" id="PTHR44305:SF2">
    <property type="entry name" value="SI:DKEY-192D15.2"/>
    <property type="match status" value="1"/>
</dbReference>
<dbReference type="STRING" id="312017.I7LTG9"/>
<organism evidence="2 3">
    <name type="scientific">Tetrahymena thermophila (strain SB210)</name>
    <dbReference type="NCBI Taxonomy" id="312017"/>
    <lineage>
        <taxon>Eukaryota</taxon>
        <taxon>Sar</taxon>
        <taxon>Alveolata</taxon>
        <taxon>Ciliophora</taxon>
        <taxon>Intramacronucleata</taxon>
        <taxon>Oligohymenophorea</taxon>
        <taxon>Hymenostomatida</taxon>
        <taxon>Tetrahymenina</taxon>
        <taxon>Tetrahymenidae</taxon>
        <taxon>Tetrahymena</taxon>
    </lineage>
</organism>
<dbReference type="PROSITE" id="PS50011">
    <property type="entry name" value="PROTEIN_KINASE_DOM"/>
    <property type="match status" value="1"/>
</dbReference>
<keyword evidence="2" id="KW-0418">Kinase</keyword>
<dbReference type="GeneID" id="7846957"/>
<dbReference type="eggNOG" id="KOG2345">
    <property type="taxonomic scope" value="Eukaryota"/>
</dbReference>
<dbReference type="GO" id="GO:0004672">
    <property type="term" value="F:protein kinase activity"/>
    <property type="evidence" value="ECO:0007669"/>
    <property type="project" value="InterPro"/>
</dbReference>
<dbReference type="InParanoid" id="I7LTG9"/>
<dbReference type="GO" id="GO:0005524">
    <property type="term" value="F:ATP binding"/>
    <property type="evidence" value="ECO:0007669"/>
    <property type="project" value="InterPro"/>
</dbReference>
<gene>
    <name evidence="2" type="ORF">TTHERM_00486730</name>
</gene>
<dbReference type="SUPFAM" id="SSF56112">
    <property type="entry name" value="Protein kinase-like (PK-like)"/>
    <property type="match status" value="1"/>
</dbReference>
<dbReference type="InterPro" id="IPR053083">
    <property type="entry name" value="TF_kinase-domain_protein"/>
</dbReference>